<dbReference type="SUPFAM" id="SSF56300">
    <property type="entry name" value="Metallo-dependent phosphatases"/>
    <property type="match status" value="1"/>
</dbReference>
<dbReference type="Pfam" id="PF00149">
    <property type="entry name" value="Metallophos"/>
    <property type="match status" value="1"/>
</dbReference>
<accession>A0ABX5Q4B1</accession>
<evidence type="ECO:0000259" key="1">
    <source>
        <dbReference type="Pfam" id="PF00149"/>
    </source>
</evidence>
<dbReference type="PANTHER" id="PTHR42850:SF4">
    <property type="entry name" value="ZINC-DEPENDENT ENDOPOLYPHOSPHATASE"/>
    <property type="match status" value="1"/>
</dbReference>
<dbReference type="Proteomes" id="UP000285882">
    <property type="component" value="Chromosome"/>
</dbReference>
<organism evidence="2 3">
    <name type="scientific">Sporolactobacillus terrae</name>
    <dbReference type="NCBI Taxonomy" id="269673"/>
    <lineage>
        <taxon>Bacteria</taxon>
        <taxon>Bacillati</taxon>
        <taxon>Bacillota</taxon>
        <taxon>Bacilli</taxon>
        <taxon>Bacillales</taxon>
        <taxon>Sporolactobacillaceae</taxon>
        <taxon>Sporolactobacillus</taxon>
    </lineage>
</organism>
<dbReference type="PANTHER" id="PTHR42850">
    <property type="entry name" value="METALLOPHOSPHOESTERASE"/>
    <property type="match status" value="1"/>
</dbReference>
<proteinExistence type="predicted"/>
<dbReference type="InterPro" id="IPR004843">
    <property type="entry name" value="Calcineurin-like_PHP"/>
</dbReference>
<name>A0ABX5Q4B1_9BACL</name>
<feature type="domain" description="Calcineurin-like phosphoesterase" evidence="1">
    <location>
        <begin position="31"/>
        <end position="217"/>
    </location>
</feature>
<protein>
    <recommendedName>
        <fullName evidence="1">Calcineurin-like phosphoesterase domain-containing protein</fullName>
    </recommendedName>
</protein>
<dbReference type="EMBL" id="CP025688">
    <property type="protein sequence ID" value="QAA21482.1"/>
    <property type="molecule type" value="Genomic_DNA"/>
</dbReference>
<dbReference type="Gene3D" id="3.60.21.10">
    <property type="match status" value="1"/>
</dbReference>
<evidence type="ECO:0000313" key="3">
    <source>
        <dbReference type="Proteomes" id="UP000285882"/>
    </source>
</evidence>
<reference evidence="2 3" key="1">
    <citation type="submission" date="2018-01" db="EMBL/GenBank/DDBJ databases">
        <title>Complete genome sequencing of Sporolactobacillus terrae DLG3.</title>
        <authorList>
            <person name="Nam Y.-D."/>
            <person name="Kang J."/>
            <person name="Chung W.-H."/>
        </authorList>
    </citation>
    <scope>NUCLEOTIDE SEQUENCE [LARGE SCALE GENOMIC DNA]</scope>
    <source>
        <strain evidence="2 3">DLG3</strain>
    </source>
</reference>
<gene>
    <name evidence="2" type="ORF">C0674_01930</name>
</gene>
<keyword evidence="3" id="KW-1185">Reference proteome</keyword>
<sequence>MIPKTRSANRIEQRSSHMIHIQKIALPETGRVLVISDIHGDLHLFQQLLKKVSYTPADTLILNGDLCERGPSSLGVIRYARKLMDSSSRVFITEGNCDRLIHHVFDNDPTVFDHLAQHPHSVMNEWIEEQGKTIADFDSVPALAAFYRQTCGAEIDWLFSLPTALEADHYLFIHAGIDDRADWRETSHRSAVAIPHFYTRTHQCEKNVVVGHWPVVNYRSEAITCHNPIIALDKRMICIDGGNQVRFDGQLNALIIERNPQGDRIRFTSADHFHKLATITQSYTPPADFIGTLNYPHYAVRPLKRGTYFSLCENIALGLTQWIKNEYLEKKDDGFTAADDLSCSGLPVRAGDQVAVVDDGCAGYTLIKKEGSVGWVPKQFL</sequence>
<dbReference type="InterPro" id="IPR050126">
    <property type="entry name" value="Ap4A_hydrolase"/>
</dbReference>
<dbReference type="InterPro" id="IPR029052">
    <property type="entry name" value="Metallo-depent_PP-like"/>
</dbReference>
<evidence type="ECO:0000313" key="2">
    <source>
        <dbReference type="EMBL" id="QAA21482.1"/>
    </source>
</evidence>